<dbReference type="Pfam" id="PF20648">
    <property type="entry name" value="DUF6809"/>
    <property type="match status" value="1"/>
</dbReference>
<evidence type="ECO:0000313" key="2">
    <source>
        <dbReference type="EMBL" id="MBU5337510.1"/>
    </source>
</evidence>
<reference evidence="2 3" key="1">
    <citation type="submission" date="2021-06" db="EMBL/GenBank/DDBJ databases">
        <authorList>
            <person name="Sun Q."/>
            <person name="Li D."/>
        </authorList>
    </citation>
    <scope>NUCLEOTIDE SEQUENCE [LARGE SCALE GENOMIC DNA]</scope>
    <source>
        <strain evidence="2 3">N19</strain>
    </source>
</reference>
<evidence type="ECO:0000313" key="3">
    <source>
        <dbReference type="Proteomes" id="UP001196301"/>
    </source>
</evidence>
<name>A0ABS6E080_9FIRM</name>
<dbReference type="Proteomes" id="UP001196301">
    <property type="component" value="Unassembled WGS sequence"/>
</dbReference>
<dbReference type="RefSeq" id="WP_216572246.1">
    <property type="nucleotide sequence ID" value="NZ_JAHLOQ010000067.1"/>
</dbReference>
<feature type="coiled-coil region" evidence="1">
    <location>
        <begin position="24"/>
        <end position="51"/>
    </location>
</feature>
<evidence type="ECO:0008006" key="4">
    <source>
        <dbReference type="Google" id="ProtNLM"/>
    </source>
</evidence>
<keyword evidence="3" id="KW-1185">Reference proteome</keyword>
<protein>
    <recommendedName>
        <fullName evidence="4">Control of competence regulator ComK, YlbF/YmcA</fullName>
    </recommendedName>
</protein>
<evidence type="ECO:0000256" key="1">
    <source>
        <dbReference type="SAM" id="Coils"/>
    </source>
</evidence>
<organism evidence="2 3">
    <name type="scientific">Intestinibacter bartlettii</name>
    <dbReference type="NCBI Taxonomy" id="261299"/>
    <lineage>
        <taxon>Bacteria</taxon>
        <taxon>Bacillati</taxon>
        <taxon>Bacillota</taxon>
        <taxon>Clostridia</taxon>
        <taxon>Peptostreptococcales</taxon>
        <taxon>Peptostreptococcaceae</taxon>
        <taxon>Intestinibacter</taxon>
    </lineage>
</organism>
<accession>A0ABS6E080</accession>
<dbReference type="EMBL" id="JAHLOQ010000067">
    <property type="protein sequence ID" value="MBU5337510.1"/>
    <property type="molecule type" value="Genomic_DNA"/>
</dbReference>
<dbReference type="InterPro" id="IPR049215">
    <property type="entry name" value="DUF6809"/>
</dbReference>
<proteinExistence type="predicted"/>
<keyword evidence="1" id="KW-0175">Coiled coil</keyword>
<comment type="caution">
    <text evidence="2">The sequence shown here is derived from an EMBL/GenBank/DDBJ whole genome shotgun (WGS) entry which is preliminary data.</text>
</comment>
<gene>
    <name evidence="2" type="ORF">KQI20_13835</name>
</gene>
<sequence length="94" mass="11254">MEAINNKVIRKVQYDFDRYEATKVLDANKEWNEYEEKKNAAQKELESKLEKIDPKLKDELRNLIDLYTSVECVELEVYFEKAFKEGVRFLVNCL</sequence>